<dbReference type="AlphaFoldDB" id="A0A0N9N6Y5"/>
<evidence type="ECO:0000259" key="2">
    <source>
        <dbReference type="Pfam" id="PF04069"/>
    </source>
</evidence>
<protein>
    <submittedName>
        <fullName evidence="3">ABC transporter substrate-binding protein</fullName>
    </submittedName>
</protein>
<evidence type="ECO:0000313" key="3">
    <source>
        <dbReference type="EMBL" id="ALG86686.1"/>
    </source>
</evidence>
<sequence>MSSHRPVRRGAALLATVGLAATLLTACGSDAADPFRVGSDGSATMRVAAAVYAGALQRTGVRIEVQPKPEGDRRLLDETAQGDLDLFPAFTGELLTTLTPKPEATSAADVEDAVNRALPQDVTIGDPAAVDNRRQLVLSQRLVDERHVTDLAGCGALPPGMPLVTTGTLTDDDRTAFAACRVGPVTEGLTAAEVVRRVASGTQLGTLTGLEAATALAGHDDVTAVRSADTGPRSQDLVPVFRAGRVGKSQMKALSRVAGELTTADLAAMAQKVDGGADPTAVANEWLSTSGG</sequence>
<gene>
    <name evidence="3" type="ORF">ACH46_07000</name>
</gene>
<organism evidence="3 4">
    <name type="scientific">Gordonia phthalatica</name>
    <dbReference type="NCBI Taxonomy" id="1136941"/>
    <lineage>
        <taxon>Bacteria</taxon>
        <taxon>Bacillati</taxon>
        <taxon>Actinomycetota</taxon>
        <taxon>Actinomycetes</taxon>
        <taxon>Mycobacteriales</taxon>
        <taxon>Gordoniaceae</taxon>
        <taxon>Gordonia</taxon>
    </lineage>
</organism>
<feature type="signal peptide" evidence="1">
    <location>
        <begin position="1"/>
        <end position="31"/>
    </location>
</feature>
<dbReference type="GO" id="GO:0022857">
    <property type="term" value="F:transmembrane transporter activity"/>
    <property type="evidence" value="ECO:0007669"/>
    <property type="project" value="InterPro"/>
</dbReference>
<dbReference type="InterPro" id="IPR007210">
    <property type="entry name" value="ABC_Gly_betaine_transp_sub-bd"/>
</dbReference>
<evidence type="ECO:0000313" key="4">
    <source>
        <dbReference type="Proteomes" id="UP000063789"/>
    </source>
</evidence>
<evidence type="ECO:0000256" key="1">
    <source>
        <dbReference type="SAM" id="SignalP"/>
    </source>
</evidence>
<reference evidence="4" key="1">
    <citation type="submission" date="2015-06" db="EMBL/GenBank/DDBJ databases">
        <title>Complete genome sequence and metabolic analysis of phthalate degradation pathway in Gordonia sp. QH-11.</title>
        <authorList>
            <person name="Jin D."/>
            <person name="Kong X."/>
            <person name="Bai Z."/>
        </authorList>
    </citation>
    <scope>NUCLEOTIDE SEQUENCE [LARGE SCALE GENOMIC DNA]</scope>
    <source>
        <strain evidence="4">QH-11</strain>
    </source>
</reference>
<name>A0A0N9N6Y5_9ACTN</name>
<dbReference type="SUPFAM" id="SSF53850">
    <property type="entry name" value="Periplasmic binding protein-like II"/>
    <property type="match status" value="1"/>
</dbReference>
<dbReference type="KEGG" id="goq:ACH46_07000"/>
<dbReference type="Pfam" id="PF04069">
    <property type="entry name" value="OpuAC"/>
    <property type="match status" value="1"/>
</dbReference>
<proteinExistence type="predicted"/>
<accession>A0A0N9N6Y5</accession>
<reference evidence="3 4" key="2">
    <citation type="journal article" date="2017" name="Int. J. Syst. Evol. Microbiol.">
        <title>Gordonia phthalatica sp. nov., a di-n-butyl phthalate-degrading bacterium isolated from activated sludge.</title>
        <authorList>
            <person name="Jin D."/>
            <person name="Kong X."/>
            <person name="Jia M."/>
            <person name="Yu X."/>
            <person name="Wang X."/>
            <person name="Zhuang X."/>
            <person name="Deng Y."/>
            <person name="Bai Z."/>
        </authorList>
    </citation>
    <scope>NUCLEOTIDE SEQUENCE [LARGE SCALE GENOMIC DNA]</scope>
    <source>
        <strain evidence="3 4">QH-11</strain>
    </source>
</reference>
<dbReference type="STRING" id="1136941.ACH46_07000"/>
<keyword evidence="1" id="KW-0732">Signal</keyword>
<dbReference type="Proteomes" id="UP000063789">
    <property type="component" value="Chromosome"/>
</dbReference>
<dbReference type="OrthoDB" id="4567439at2"/>
<dbReference type="Gene3D" id="3.40.190.10">
    <property type="entry name" value="Periplasmic binding protein-like II"/>
    <property type="match status" value="2"/>
</dbReference>
<dbReference type="PATRIC" id="fig|1136941.3.peg.1436"/>
<feature type="chain" id="PRO_5006037878" evidence="1">
    <location>
        <begin position="32"/>
        <end position="292"/>
    </location>
</feature>
<dbReference type="GO" id="GO:0043190">
    <property type="term" value="C:ATP-binding cassette (ABC) transporter complex"/>
    <property type="evidence" value="ECO:0007669"/>
    <property type="project" value="InterPro"/>
</dbReference>
<keyword evidence="4" id="KW-1185">Reference proteome</keyword>
<dbReference type="PROSITE" id="PS51257">
    <property type="entry name" value="PROKAR_LIPOPROTEIN"/>
    <property type="match status" value="1"/>
</dbReference>
<dbReference type="EMBL" id="CP011853">
    <property type="protein sequence ID" value="ALG86686.1"/>
    <property type="molecule type" value="Genomic_DNA"/>
</dbReference>
<feature type="domain" description="ABC-type glycine betaine transport system substrate-binding" evidence="2">
    <location>
        <begin position="36"/>
        <end position="187"/>
    </location>
</feature>